<keyword evidence="1" id="KW-1133">Transmembrane helix</keyword>
<sequence length="207" mass="25238">MFYDDLSSSSSLSLRITDDQNQNQKHQKCKRKKLFNEIQLLARNNRHTNELLSMPLSIFFISTFIDVVGTFYYFLDKNEFFMFIFYLIVMFPFLIYIVHLNDQNEMIFQQIIQIIYRKNVKNMFPVNTDNYRSTKHILLAKTNLKMKQKKFFLQQMRIKEFFDVYVDDFHLNIYQLFRIDQKFFLLYLLSLLAYIVLSLQTSDEYSF</sequence>
<feature type="transmembrane region" description="Helical" evidence="1">
    <location>
        <begin position="183"/>
        <end position="201"/>
    </location>
</feature>
<proteinExistence type="predicted"/>
<dbReference type="Proteomes" id="UP000828236">
    <property type="component" value="Unassembled WGS sequence"/>
</dbReference>
<evidence type="ECO:0000256" key="1">
    <source>
        <dbReference type="SAM" id="Phobius"/>
    </source>
</evidence>
<comment type="caution">
    <text evidence="2">The sequence shown here is derived from an EMBL/GenBank/DDBJ whole genome shotgun (WGS) entry which is preliminary data.</text>
</comment>
<dbReference type="EMBL" id="SDOV01000007">
    <property type="protein sequence ID" value="KAH7640072.1"/>
    <property type="molecule type" value="Genomic_DNA"/>
</dbReference>
<reference evidence="2" key="2">
    <citation type="journal article" date="2021" name="World Allergy Organ. J.">
        <title>Chromosome-level assembly of Dermatophagoides farinae genome and transcriptome reveals two novel allergens Der f 37 and Der f 39.</title>
        <authorList>
            <person name="Chen J."/>
            <person name="Cai Z."/>
            <person name="Fan D."/>
            <person name="Hu J."/>
            <person name="Hou Y."/>
            <person name="He Y."/>
            <person name="Zhang Z."/>
            <person name="Zhao Z."/>
            <person name="Gao P."/>
            <person name="Hu W."/>
            <person name="Sun J."/>
            <person name="Li J."/>
            <person name="Ji K."/>
        </authorList>
    </citation>
    <scope>NUCLEOTIDE SEQUENCE</scope>
    <source>
        <strain evidence="2">JKM2019</strain>
    </source>
</reference>
<gene>
    <name evidence="2" type="ORF">HUG17_4105</name>
</gene>
<evidence type="ECO:0000313" key="2">
    <source>
        <dbReference type="EMBL" id="KAH7640072.1"/>
    </source>
</evidence>
<keyword evidence="1" id="KW-0472">Membrane</keyword>
<organism evidence="2">
    <name type="scientific">Dermatophagoides farinae</name>
    <name type="common">American house dust mite</name>
    <dbReference type="NCBI Taxonomy" id="6954"/>
    <lineage>
        <taxon>Eukaryota</taxon>
        <taxon>Metazoa</taxon>
        <taxon>Ecdysozoa</taxon>
        <taxon>Arthropoda</taxon>
        <taxon>Chelicerata</taxon>
        <taxon>Arachnida</taxon>
        <taxon>Acari</taxon>
        <taxon>Acariformes</taxon>
        <taxon>Sarcoptiformes</taxon>
        <taxon>Astigmata</taxon>
        <taxon>Psoroptidia</taxon>
        <taxon>Analgoidea</taxon>
        <taxon>Pyroglyphidae</taxon>
        <taxon>Dermatophagoidinae</taxon>
        <taxon>Dermatophagoides</taxon>
    </lineage>
</organism>
<feature type="transmembrane region" description="Helical" evidence="1">
    <location>
        <begin position="80"/>
        <end position="98"/>
    </location>
</feature>
<keyword evidence="1" id="KW-0812">Transmembrane</keyword>
<protein>
    <submittedName>
        <fullName evidence="2">Uncharacterized protein</fullName>
    </submittedName>
</protein>
<name>A0A9D4SFG0_DERFA</name>
<accession>A0A9D4SFG0</accession>
<reference evidence="2" key="1">
    <citation type="submission" date="2020-06" db="EMBL/GenBank/DDBJ databases">
        <authorList>
            <person name="Ji K."/>
            <person name="Li J."/>
        </authorList>
    </citation>
    <scope>NUCLEOTIDE SEQUENCE</scope>
    <source>
        <strain evidence="2">JKM2019</strain>
        <tissue evidence="2">Whole body</tissue>
    </source>
</reference>
<dbReference type="AlphaFoldDB" id="A0A9D4SFG0"/>
<feature type="transmembrane region" description="Helical" evidence="1">
    <location>
        <begin position="51"/>
        <end position="74"/>
    </location>
</feature>